<evidence type="ECO:0000313" key="2">
    <source>
        <dbReference type="Proteomes" id="UP001143362"/>
    </source>
</evidence>
<accession>A0ABT3TLB9</accession>
<evidence type="ECO:0000313" key="1">
    <source>
        <dbReference type="EMBL" id="MCX2983122.1"/>
    </source>
</evidence>
<reference evidence="1" key="1">
    <citation type="submission" date="2019-02" db="EMBL/GenBank/DDBJ databases">
        <authorList>
            <person name="Li S.-H."/>
        </authorList>
    </citation>
    <scope>NUCLEOTIDE SEQUENCE</scope>
    <source>
        <strain evidence="1">IMCC14734</strain>
    </source>
</reference>
<keyword evidence="2" id="KW-1185">Reference proteome</keyword>
<dbReference type="EMBL" id="SHNN01000005">
    <property type="protein sequence ID" value="MCX2983122.1"/>
    <property type="molecule type" value="Genomic_DNA"/>
</dbReference>
<comment type="caution">
    <text evidence="1">The sequence shown here is derived from an EMBL/GenBank/DDBJ whole genome shotgun (WGS) entry which is preliminary data.</text>
</comment>
<sequence length="95" mass="11206">MKVFNWNSEKNQQLIEERGRSFEETIFHIENGGLLDDICHPNAVAYPHQKIFLVAIDQYAYLVPYVETEDEIFLKTVIPSRKFTKLYLRGGSWVR</sequence>
<gene>
    <name evidence="1" type="ORF">EYC98_19850</name>
</gene>
<name>A0ABT3TLB9_9GAMM</name>
<protein>
    <submittedName>
        <fullName evidence="1">Toxin</fullName>
    </submittedName>
</protein>
<proteinExistence type="predicted"/>
<dbReference type="Proteomes" id="UP001143362">
    <property type="component" value="Unassembled WGS sequence"/>
</dbReference>
<organism evidence="1 2">
    <name type="scientific">Candidatus Litorirhabdus singularis</name>
    <dbReference type="NCBI Taxonomy" id="2518993"/>
    <lineage>
        <taxon>Bacteria</taxon>
        <taxon>Pseudomonadati</taxon>
        <taxon>Pseudomonadota</taxon>
        <taxon>Gammaproteobacteria</taxon>
        <taxon>Cellvibrionales</taxon>
        <taxon>Halieaceae</taxon>
        <taxon>Candidatus Litorirhabdus</taxon>
    </lineage>
</organism>